<accession>A0A2K8SQ60</accession>
<reference evidence="1 2" key="1">
    <citation type="submission" date="2017-11" db="EMBL/GenBank/DDBJ databases">
        <title>Complete genome of a free-living desiccation-tolerant cyanobacterium and its photosynthetic adaptation to extreme terrestrial habitat.</title>
        <authorList>
            <person name="Shang J."/>
        </authorList>
    </citation>
    <scope>NUCLEOTIDE SEQUENCE [LARGE SCALE GENOMIC DNA]</scope>
    <source>
        <strain evidence="1 2">CCNUN1</strain>
    </source>
</reference>
<gene>
    <name evidence="1" type="ORF">COO91_03425</name>
</gene>
<sequence length="37" mass="4197">MRKTVQTMNGAVFVAGKSKECKNPVCTRMWASYIVNF</sequence>
<dbReference type="KEGG" id="nfl:COO91_03425"/>
<dbReference type="AlphaFoldDB" id="A0A2K8SQ60"/>
<organism evidence="1 2">
    <name type="scientific">Nostoc flagelliforme CCNUN1</name>
    <dbReference type="NCBI Taxonomy" id="2038116"/>
    <lineage>
        <taxon>Bacteria</taxon>
        <taxon>Bacillati</taxon>
        <taxon>Cyanobacteriota</taxon>
        <taxon>Cyanophyceae</taxon>
        <taxon>Nostocales</taxon>
        <taxon>Nostocaceae</taxon>
        <taxon>Nostoc</taxon>
    </lineage>
</organism>
<proteinExistence type="predicted"/>
<name>A0A2K8SQ60_9NOSO</name>
<evidence type="ECO:0000313" key="1">
    <source>
        <dbReference type="EMBL" id="AUB37480.1"/>
    </source>
</evidence>
<dbReference type="EMBL" id="CP024785">
    <property type="protein sequence ID" value="AUB37480.1"/>
    <property type="molecule type" value="Genomic_DNA"/>
</dbReference>
<dbReference type="Proteomes" id="UP000232003">
    <property type="component" value="Chromosome"/>
</dbReference>
<keyword evidence="2" id="KW-1185">Reference proteome</keyword>
<protein>
    <submittedName>
        <fullName evidence="1">Uncharacterized protein</fullName>
    </submittedName>
</protein>
<evidence type="ECO:0000313" key="2">
    <source>
        <dbReference type="Proteomes" id="UP000232003"/>
    </source>
</evidence>